<evidence type="ECO:0000256" key="2">
    <source>
        <dbReference type="SAM" id="Phobius"/>
    </source>
</evidence>
<keyword evidence="2" id="KW-0812">Transmembrane</keyword>
<dbReference type="RefSeq" id="WP_270472023.1">
    <property type="nucleotide sequence ID" value="NZ_JAQCXU010000006.1"/>
</dbReference>
<sequence>MIVAVAAGLVSRDAFGALVWLVAPMPVATAPLAHVLAVRRIERGDDSPLMPGAEHMASTTWKEALVIFLVCLMLAFAVSAVFGEGETGSHANRGSDAASHPPVNYESPSFIREPKE</sequence>
<feature type="region of interest" description="Disordered" evidence="1">
    <location>
        <begin position="87"/>
        <end position="116"/>
    </location>
</feature>
<keyword evidence="2" id="KW-0472">Membrane</keyword>
<evidence type="ECO:0000313" key="4">
    <source>
        <dbReference type="Proteomes" id="UP000738879"/>
    </source>
</evidence>
<name>A0A943GPF1_9ACTN</name>
<evidence type="ECO:0000256" key="1">
    <source>
        <dbReference type="SAM" id="MobiDB-lite"/>
    </source>
</evidence>
<organism evidence="3 4">
    <name type="scientific">Collinsella intestinalis</name>
    <dbReference type="NCBI Taxonomy" id="147207"/>
    <lineage>
        <taxon>Bacteria</taxon>
        <taxon>Bacillati</taxon>
        <taxon>Actinomycetota</taxon>
        <taxon>Coriobacteriia</taxon>
        <taxon>Coriobacteriales</taxon>
        <taxon>Coriobacteriaceae</taxon>
        <taxon>Collinsella</taxon>
    </lineage>
</organism>
<keyword evidence="2" id="KW-1133">Transmembrane helix</keyword>
<accession>A0A943GPF1</accession>
<protein>
    <submittedName>
        <fullName evidence="3">Uncharacterized protein</fullName>
    </submittedName>
</protein>
<proteinExistence type="predicted"/>
<gene>
    <name evidence="3" type="ORF">KHY67_04700</name>
</gene>
<reference evidence="3" key="1">
    <citation type="submission" date="2021-02" db="EMBL/GenBank/DDBJ databases">
        <title>Infant gut strain persistence is associated with maternal origin, phylogeny, and functional potential including surface adhesion and iron acquisition.</title>
        <authorList>
            <person name="Lou Y.C."/>
        </authorList>
    </citation>
    <scope>NUCLEOTIDE SEQUENCE</scope>
    <source>
        <strain evidence="3">L3_128_245G1_dasL3_128_245G1_concoct_49</strain>
    </source>
</reference>
<comment type="caution">
    <text evidence="3">The sequence shown here is derived from an EMBL/GenBank/DDBJ whole genome shotgun (WGS) entry which is preliminary data.</text>
</comment>
<dbReference type="EMBL" id="JAGZJA010000005">
    <property type="protein sequence ID" value="MBS5146983.1"/>
    <property type="molecule type" value="Genomic_DNA"/>
</dbReference>
<feature type="transmembrane region" description="Helical" evidence="2">
    <location>
        <begin position="64"/>
        <end position="83"/>
    </location>
</feature>
<dbReference type="Proteomes" id="UP000738879">
    <property type="component" value="Unassembled WGS sequence"/>
</dbReference>
<dbReference type="AlphaFoldDB" id="A0A943GPF1"/>
<evidence type="ECO:0000313" key="3">
    <source>
        <dbReference type="EMBL" id="MBS5146983.1"/>
    </source>
</evidence>